<keyword evidence="2 3" id="KW-0802">TPR repeat</keyword>
<feature type="non-terminal residue" evidence="4">
    <location>
        <position position="637"/>
    </location>
</feature>
<dbReference type="Pfam" id="PF13432">
    <property type="entry name" value="TPR_16"/>
    <property type="match status" value="1"/>
</dbReference>
<dbReference type="PANTHER" id="PTHR45586:SF1">
    <property type="entry name" value="LIPOPOLYSACCHARIDE ASSEMBLY PROTEIN B"/>
    <property type="match status" value="1"/>
</dbReference>
<organism evidence="4 5">
    <name type="scientific">Gluconacetobacter tumulisoli</name>
    <dbReference type="NCBI Taxonomy" id="1286189"/>
    <lineage>
        <taxon>Bacteria</taxon>
        <taxon>Pseudomonadati</taxon>
        <taxon>Pseudomonadota</taxon>
        <taxon>Alphaproteobacteria</taxon>
        <taxon>Acetobacterales</taxon>
        <taxon>Acetobacteraceae</taxon>
        <taxon>Gluconacetobacter</taxon>
    </lineage>
</organism>
<name>A0A7W4KAI9_9PROT</name>
<dbReference type="Proteomes" id="UP000578030">
    <property type="component" value="Unassembled WGS sequence"/>
</dbReference>
<protein>
    <submittedName>
        <fullName evidence="4">Tetratricopeptide repeat protein</fullName>
    </submittedName>
</protein>
<dbReference type="InterPro" id="IPR011990">
    <property type="entry name" value="TPR-like_helical_dom_sf"/>
</dbReference>
<dbReference type="PANTHER" id="PTHR45586">
    <property type="entry name" value="TPR REPEAT-CONTAINING PROTEIN PA4667"/>
    <property type="match status" value="1"/>
</dbReference>
<keyword evidence="1" id="KW-0677">Repeat</keyword>
<dbReference type="InterPro" id="IPR019734">
    <property type="entry name" value="TPR_rpt"/>
</dbReference>
<evidence type="ECO:0000313" key="5">
    <source>
        <dbReference type="Proteomes" id="UP000578030"/>
    </source>
</evidence>
<dbReference type="EMBL" id="JABEQM010000029">
    <property type="protein sequence ID" value="MBB2203373.1"/>
    <property type="molecule type" value="Genomic_DNA"/>
</dbReference>
<evidence type="ECO:0000256" key="3">
    <source>
        <dbReference type="PROSITE-ProRule" id="PRU00339"/>
    </source>
</evidence>
<dbReference type="SMART" id="SM00028">
    <property type="entry name" value="TPR"/>
    <property type="match status" value="8"/>
</dbReference>
<dbReference type="RefSeq" id="WP_182961914.1">
    <property type="nucleotide sequence ID" value="NZ_JABEQM010000029.1"/>
</dbReference>
<accession>A0A7W4KAI9</accession>
<comment type="caution">
    <text evidence="4">The sequence shown here is derived from an EMBL/GenBank/DDBJ whole genome shotgun (WGS) entry which is preliminary data.</text>
</comment>
<proteinExistence type="predicted"/>
<dbReference type="InterPro" id="IPR051012">
    <property type="entry name" value="CellSynth/LPSAsmb/PSIAsmb"/>
</dbReference>
<evidence type="ECO:0000256" key="1">
    <source>
        <dbReference type="ARBA" id="ARBA00022737"/>
    </source>
</evidence>
<dbReference type="SUPFAM" id="SSF48452">
    <property type="entry name" value="TPR-like"/>
    <property type="match status" value="2"/>
</dbReference>
<evidence type="ECO:0000313" key="4">
    <source>
        <dbReference type="EMBL" id="MBB2203373.1"/>
    </source>
</evidence>
<dbReference type="PROSITE" id="PS50005">
    <property type="entry name" value="TPR"/>
    <property type="match status" value="1"/>
</dbReference>
<keyword evidence="5" id="KW-1185">Reference proteome</keyword>
<reference evidence="4 5" key="1">
    <citation type="submission" date="2020-04" db="EMBL/GenBank/DDBJ databases">
        <title>Description of novel Gluconacetobacter.</title>
        <authorList>
            <person name="Sombolestani A."/>
        </authorList>
    </citation>
    <scope>NUCLEOTIDE SEQUENCE [LARGE SCALE GENOMIC DNA]</scope>
    <source>
        <strain evidence="4 5">LMG 27802</strain>
    </source>
</reference>
<evidence type="ECO:0000256" key="2">
    <source>
        <dbReference type="ARBA" id="ARBA00022803"/>
    </source>
</evidence>
<dbReference type="AlphaFoldDB" id="A0A7W4KAI9"/>
<dbReference type="Gene3D" id="1.25.40.10">
    <property type="entry name" value="Tetratricopeptide repeat domain"/>
    <property type="match status" value="3"/>
</dbReference>
<sequence length="637" mass="70019">MTRHPVTGEGEFHADASADLSRVYEALALLRRHQTDTAAALLAAFDPAEPGPVVLKCAFARLRLQQARDDEAEILLREVLAIQPEHLDSLQWLGDLYSKKKQYSAATDQYARVVEQTGRPHDFLKYGQAALRSARNEEALPALQRSVAAEPTLLGRTLLATTLFRLKRYEEAMAACEQVLALDPDRLDTLRECAFSHQRTGNAAAAAACFERARILRPDLPRSYAELARARQGAGDLPAALSVLEEGVRMCGETADLLTEAGRLLAQLGDRAGAVVRFQRALALQPDHLPAGLELIRKAITLRQFGLAKESAERLMARLPEHPDVLYEFGRVCMETGAQDRAGGIFEHILTLRLDFHQCHHRLALLAQRRSDIPAAIGHLDRALALMPDKAGYLLERARLRLADNQIDPARQDAERALALEPRNLKAAQIVALIQEISGEMPEARITVCFHGTAQDGAVLRAILVAVAPFEVWIATQDDTGDFPPERHLAVGRDELELALIDASDAEWLLVAPVAAAAVLLPRLADPSLRTTLRSMEKIYGRVVLTDAGGGVQAVLLRRELLLLLGEVATYEDLPARMVLQRSAGMIRGIAIDPTGGRRRLPAPVLEGRDKVFLVSRHGFELYGGGEQFLRGMARVY</sequence>
<gene>
    <name evidence="4" type="ORF">HLH28_17690</name>
</gene>
<feature type="repeat" description="TPR" evidence="3">
    <location>
        <begin position="255"/>
        <end position="288"/>
    </location>
</feature>